<dbReference type="EMBL" id="KE525164">
    <property type="protein sequence ID" value="KFB42154.1"/>
    <property type="molecule type" value="Genomic_DNA"/>
</dbReference>
<dbReference type="VEuPathDB" id="VectorBase:ASIS002210"/>
<dbReference type="Gene3D" id="2.40.10.10">
    <property type="entry name" value="Trypsin-like serine proteases"/>
    <property type="match status" value="1"/>
</dbReference>
<keyword evidence="6" id="KW-1185">Reference proteome</keyword>
<protein>
    <submittedName>
        <fullName evidence="4">AGAP003626-PA-like protein</fullName>
    </submittedName>
</protein>
<evidence type="ECO:0000313" key="6">
    <source>
        <dbReference type="Proteomes" id="UP000030765"/>
    </source>
</evidence>
<dbReference type="Proteomes" id="UP000030765">
    <property type="component" value="Unassembled WGS sequence"/>
</dbReference>
<reference evidence="5" key="2">
    <citation type="submission" date="2020-05" db="UniProtKB">
        <authorList>
            <consortium name="EnsemblMetazoa"/>
        </authorList>
    </citation>
    <scope>IDENTIFICATION</scope>
</reference>
<dbReference type="PROSITE" id="PS50240">
    <property type="entry name" value="TRYPSIN_DOM"/>
    <property type="match status" value="1"/>
</dbReference>
<dbReference type="InterPro" id="IPR051333">
    <property type="entry name" value="CLIP_Serine_Protease"/>
</dbReference>
<dbReference type="InterPro" id="IPR043504">
    <property type="entry name" value="Peptidase_S1_PA_chymotrypsin"/>
</dbReference>
<dbReference type="OrthoDB" id="8110475at2759"/>
<keyword evidence="2" id="KW-0732">Signal</keyword>
<dbReference type="PRINTS" id="PR00722">
    <property type="entry name" value="CHYMOTRYPSIN"/>
</dbReference>
<dbReference type="STRING" id="74873.A0A084VW10"/>
<dbReference type="SUPFAM" id="SSF50494">
    <property type="entry name" value="Trypsin-like serine proteases"/>
    <property type="match status" value="1"/>
</dbReference>
<dbReference type="InterPro" id="IPR001254">
    <property type="entry name" value="Trypsin_dom"/>
</dbReference>
<sequence length="303" mass="34120">MATKGVLVLCAIVLGCYLCEVQECQEYIKTIASLNPVPVDRTNEFVTQANGVPAKEAEFPHQVRLGQWLHEDYDDYDDPSFFIRCSGALISENYLLVSGHCFWAVGNEYVSLGRHDYTKNSSLPEIQIKHGTSDSFIEHPNLELKSAHDDIALYRLTEPVNFTSNIYPACLWTDESPLQLDKFTATAFTMGTSVNDTDDTHVAKLLVNVVPNAECNAEYANSTFYKKGLTDNQICVESPVEWKSTCRADIGGLLQTLEKGSKTVYRLYGVESIGHECEENHMKYAYTKVQKYLDWIEEVVWGA</sequence>
<dbReference type="InterPro" id="IPR001314">
    <property type="entry name" value="Peptidase_S1A"/>
</dbReference>
<dbReference type="SMART" id="SM00020">
    <property type="entry name" value="Tryp_SPc"/>
    <property type="match status" value="1"/>
</dbReference>
<comment type="similarity">
    <text evidence="1">Belongs to the peptidase S1 family. CLIP subfamily.</text>
</comment>
<dbReference type="PANTHER" id="PTHR24260:SF147">
    <property type="entry name" value="EG:BACR7A4.3 PROTEIN-RELATED"/>
    <property type="match status" value="1"/>
</dbReference>
<dbReference type="CDD" id="cd00190">
    <property type="entry name" value="Tryp_SPc"/>
    <property type="match status" value="1"/>
</dbReference>
<dbReference type="PANTHER" id="PTHR24260">
    <property type="match status" value="1"/>
</dbReference>
<dbReference type="EnsemblMetazoa" id="ASIC009818-RA">
    <property type="protein sequence ID" value="ASIC009818-PA"/>
    <property type="gene ID" value="ASIC009818"/>
</dbReference>
<evidence type="ECO:0000313" key="4">
    <source>
        <dbReference type="EMBL" id="KFB42154.1"/>
    </source>
</evidence>
<evidence type="ECO:0000256" key="2">
    <source>
        <dbReference type="SAM" id="SignalP"/>
    </source>
</evidence>
<feature type="signal peptide" evidence="2">
    <location>
        <begin position="1"/>
        <end position="21"/>
    </location>
</feature>
<evidence type="ECO:0000256" key="1">
    <source>
        <dbReference type="ARBA" id="ARBA00024195"/>
    </source>
</evidence>
<dbReference type="InterPro" id="IPR009003">
    <property type="entry name" value="Peptidase_S1_PA"/>
</dbReference>
<dbReference type="PROSITE" id="PS51257">
    <property type="entry name" value="PROKAR_LIPOPROTEIN"/>
    <property type="match status" value="1"/>
</dbReference>
<dbReference type="GO" id="GO:0004252">
    <property type="term" value="F:serine-type endopeptidase activity"/>
    <property type="evidence" value="ECO:0007669"/>
    <property type="project" value="InterPro"/>
</dbReference>
<dbReference type="Pfam" id="PF00089">
    <property type="entry name" value="Trypsin"/>
    <property type="match status" value="1"/>
</dbReference>
<evidence type="ECO:0000259" key="3">
    <source>
        <dbReference type="PROSITE" id="PS50240"/>
    </source>
</evidence>
<proteinExistence type="inferred from homology"/>
<feature type="chain" id="PRO_5001784020" evidence="2">
    <location>
        <begin position="22"/>
        <end position="303"/>
    </location>
</feature>
<dbReference type="AlphaFoldDB" id="A0A084VW10"/>
<feature type="domain" description="Peptidase S1" evidence="3">
    <location>
        <begin position="48"/>
        <end position="301"/>
    </location>
</feature>
<dbReference type="VEuPathDB" id="VectorBase:ASIC009818"/>
<dbReference type="GO" id="GO:0006508">
    <property type="term" value="P:proteolysis"/>
    <property type="evidence" value="ECO:0007669"/>
    <property type="project" value="InterPro"/>
</dbReference>
<name>A0A084VW10_ANOSI</name>
<gene>
    <name evidence="4" type="ORF">ZHAS_00009818</name>
</gene>
<evidence type="ECO:0000313" key="5">
    <source>
        <dbReference type="EnsemblMetazoa" id="ASIC009818-PA"/>
    </source>
</evidence>
<organism evidence="4">
    <name type="scientific">Anopheles sinensis</name>
    <name type="common">Mosquito</name>
    <dbReference type="NCBI Taxonomy" id="74873"/>
    <lineage>
        <taxon>Eukaryota</taxon>
        <taxon>Metazoa</taxon>
        <taxon>Ecdysozoa</taxon>
        <taxon>Arthropoda</taxon>
        <taxon>Hexapoda</taxon>
        <taxon>Insecta</taxon>
        <taxon>Pterygota</taxon>
        <taxon>Neoptera</taxon>
        <taxon>Endopterygota</taxon>
        <taxon>Diptera</taxon>
        <taxon>Nematocera</taxon>
        <taxon>Culicoidea</taxon>
        <taxon>Culicidae</taxon>
        <taxon>Anophelinae</taxon>
        <taxon>Anopheles</taxon>
    </lineage>
</organism>
<reference evidence="4 6" key="1">
    <citation type="journal article" date="2014" name="BMC Genomics">
        <title>Genome sequence of Anopheles sinensis provides insight into genetics basis of mosquito competence for malaria parasites.</title>
        <authorList>
            <person name="Zhou D."/>
            <person name="Zhang D."/>
            <person name="Ding G."/>
            <person name="Shi L."/>
            <person name="Hou Q."/>
            <person name="Ye Y."/>
            <person name="Xu Y."/>
            <person name="Zhou H."/>
            <person name="Xiong C."/>
            <person name="Li S."/>
            <person name="Yu J."/>
            <person name="Hong S."/>
            <person name="Yu X."/>
            <person name="Zou P."/>
            <person name="Chen C."/>
            <person name="Chang X."/>
            <person name="Wang W."/>
            <person name="Lv Y."/>
            <person name="Sun Y."/>
            <person name="Ma L."/>
            <person name="Shen B."/>
            <person name="Zhu C."/>
        </authorList>
    </citation>
    <scope>NUCLEOTIDE SEQUENCE [LARGE SCALE GENOMIC DNA]</scope>
</reference>
<accession>A0A084VW10</accession>
<dbReference type="EMBL" id="ATLV01017365">
    <property type="status" value="NOT_ANNOTATED_CDS"/>
    <property type="molecule type" value="Genomic_DNA"/>
</dbReference>